<keyword evidence="6 7" id="KW-0472">Membrane</keyword>
<dbReference type="InterPro" id="IPR032818">
    <property type="entry name" value="DedA-like"/>
</dbReference>
<evidence type="ECO:0000256" key="7">
    <source>
        <dbReference type="RuleBase" id="RU367016"/>
    </source>
</evidence>
<accession>A0AAJ2HM08</accession>
<evidence type="ECO:0000256" key="6">
    <source>
        <dbReference type="ARBA" id="ARBA00023136"/>
    </source>
</evidence>
<gene>
    <name evidence="9" type="ORF">KZC50_14310</name>
</gene>
<dbReference type="InterPro" id="IPR032816">
    <property type="entry name" value="VTT_dom"/>
</dbReference>
<evidence type="ECO:0000259" key="8">
    <source>
        <dbReference type="Pfam" id="PF09335"/>
    </source>
</evidence>
<feature type="transmembrane region" description="Helical" evidence="7">
    <location>
        <begin position="48"/>
        <end position="71"/>
    </location>
</feature>
<comment type="subcellular location">
    <subcellularLocation>
        <location evidence="1 7">Cell membrane</location>
        <topology evidence="1 7">Multi-pass membrane protein</topology>
    </subcellularLocation>
</comment>
<evidence type="ECO:0000313" key="10">
    <source>
        <dbReference type="Proteomes" id="UP001183582"/>
    </source>
</evidence>
<organism evidence="9 10">
    <name type="scientific">Microbacterium aurantiacum</name>
    <dbReference type="NCBI Taxonomy" id="162393"/>
    <lineage>
        <taxon>Bacteria</taxon>
        <taxon>Bacillati</taxon>
        <taxon>Actinomycetota</taxon>
        <taxon>Actinomycetes</taxon>
        <taxon>Micrococcales</taxon>
        <taxon>Microbacteriaceae</taxon>
        <taxon>Microbacterium</taxon>
    </lineage>
</organism>
<protein>
    <submittedName>
        <fullName evidence="9">VTT domain-containing protein</fullName>
    </submittedName>
</protein>
<dbReference type="Proteomes" id="UP001183582">
    <property type="component" value="Unassembled WGS sequence"/>
</dbReference>
<feature type="domain" description="VTT" evidence="8">
    <location>
        <begin position="28"/>
        <end position="153"/>
    </location>
</feature>
<sequence>MLPIVGASAWALPLMALLVFADALLVVVPGEVVVTAFGAVSAGTGSPGLVSIILVAAAAATAGDAVCFLIGRRVGTDRWRWMRARRVGAALTWARTRLDRSTAVVLFAARFVPFARLAVNLTAGAAGVPAAKHLALAATAATAWAAYQAVVGAVVARLVPGGPTTAVAVSIAVALTLGILIDVALSRAGGRSSRP</sequence>
<proteinExistence type="inferred from homology"/>
<dbReference type="AlphaFoldDB" id="A0AAJ2HM08"/>
<dbReference type="GO" id="GO:0005886">
    <property type="term" value="C:plasma membrane"/>
    <property type="evidence" value="ECO:0007669"/>
    <property type="project" value="UniProtKB-SubCell"/>
</dbReference>
<keyword evidence="4 7" id="KW-0812">Transmembrane</keyword>
<feature type="transmembrane region" description="Helical" evidence="7">
    <location>
        <begin position="165"/>
        <end position="185"/>
    </location>
</feature>
<name>A0AAJ2HM08_9MICO</name>
<keyword evidence="5 7" id="KW-1133">Transmembrane helix</keyword>
<evidence type="ECO:0000256" key="4">
    <source>
        <dbReference type="ARBA" id="ARBA00022692"/>
    </source>
</evidence>
<evidence type="ECO:0000256" key="3">
    <source>
        <dbReference type="ARBA" id="ARBA00022475"/>
    </source>
</evidence>
<evidence type="ECO:0000256" key="1">
    <source>
        <dbReference type="ARBA" id="ARBA00004651"/>
    </source>
</evidence>
<keyword evidence="3 7" id="KW-1003">Cell membrane</keyword>
<evidence type="ECO:0000256" key="5">
    <source>
        <dbReference type="ARBA" id="ARBA00022989"/>
    </source>
</evidence>
<dbReference type="EMBL" id="JAHWXH010000004">
    <property type="protein sequence ID" value="MDS0246769.1"/>
    <property type="molecule type" value="Genomic_DNA"/>
</dbReference>
<feature type="transmembrane region" description="Helical" evidence="7">
    <location>
        <begin position="7"/>
        <end position="28"/>
    </location>
</feature>
<comment type="caution">
    <text evidence="9">The sequence shown here is derived from an EMBL/GenBank/DDBJ whole genome shotgun (WGS) entry which is preliminary data.</text>
</comment>
<dbReference type="PANTHER" id="PTHR30353:SF0">
    <property type="entry name" value="TRANSMEMBRANE PROTEIN"/>
    <property type="match status" value="1"/>
</dbReference>
<evidence type="ECO:0000313" key="9">
    <source>
        <dbReference type="EMBL" id="MDS0246769.1"/>
    </source>
</evidence>
<comment type="similarity">
    <text evidence="2 7">Belongs to the DedA family.</text>
</comment>
<dbReference type="Pfam" id="PF09335">
    <property type="entry name" value="VTT_dom"/>
    <property type="match status" value="1"/>
</dbReference>
<feature type="transmembrane region" description="Helical" evidence="7">
    <location>
        <begin position="134"/>
        <end position="159"/>
    </location>
</feature>
<evidence type="ECO:0000256" key="2">
    <source>
        <dbReference type="ARBA" id="ARBA00010792"/>
    </source>
</evidence>
<dbReference type="PANTHER" id="PTHR30353">
    <property type="entry name" value="INNER MEMBRANE PROTEIN DEDA-RELATED"/>
    <property type="match status" value="1"/>
</dbReference>
<reference evidence="9 10" key="1">
    <citation type="submission" date="2021-06" db="EMBL/GenBank/DDBJ databases">
        <title>Genome-based taxonomic framework of Microbacterium strains isolated from marine environment, the description of four new species and reclassification of four preexisting species.</title>
        <authorList>
            <person name="Lee S.D."/>
            <person name="Kim S.-M."/>
            <person name="Byeon Y.-S."/>
            <person name="Yang H.L."/>
            <person name="Kim I.S."/>
        </authorList>
    </citation>
    <scope>NUCLEOTIDE SEQUENCE [LARGE SCALE GENOMIC DNA]</scope>
    <source>
        <strain evidence="9 10">KACC 20514</strain>
    </source>
</reference>